<name>A0A0F9HG50_9ZZZZ</name>
<comment type="caution">
    <text evidence="2">The sequence shown here is derived from an EMBL/GenBank/DDBJ whole genome shotgun (WGS) entry which is preliminary data.</text>
</comment>
<dbReference type="AlphaFoldDB" id="A0A0F9HG50"/>
<feature type="coiled-coil region" evidence="1">
    <location>
        <begin position="18"/>
        <end position="49"/>
    </location>
</feature>
<organism evidence="2">
    <name type="scientific">marine sediment metagenome</name>
    <dbReference type="NCBI Taxonomy" id="412755"/>
    <lineage>
        <taxon>unclassified sequences</taxon>
        <taxon>metagenomes</taxon>
        <taxon>ecological metagenomes</taxon>
    </lineage>
</organism>
<reference evidence="2" key="1">
    <citation type="journal article" date="2015" name="Nature">
        <title>Complex archaea that bridge the gap between prokaryotes and eukaryotes.</title>
        <authorList>
            <person name="Spang A."/>
            <person name="Saw J.H."/>
            <person name="Jorgensen S.L."/>
            <person name="Zaremba-Niedzwiedzka K."/>
            <person name="Martijn J."/>
            <person name="Lind A.E."/>
            <person name="van Eijk R."/>
            <person name="Schleper C."/>
            <person name="Guy L."/>
            <person name="Ettema T.J."/>
        </authorList>
    </citation>
    <scope>NUCLEOTIDE SEQUENCE</scope>
</reference>
<protein>
    <submittedName>
        <fullName evidence="2">Uncharacterized protein</fullName>
    </submittedName>
</protein>
<sequence>MMVDYEAMEDDEQAYFAEKKVEKERDEWREQAEKLARALRDAVDMLRTDDGVSTRSFRERLEEYRIFKKDHPG</sequence>
<dbReference type="EMBL" id="LAZR01015233">
    <property type="protein sequence ID" value="KKM14072.1"/>
    <property type="molecule type" value="Genomic_DNA"/>
</dbReference>
<accession>A0A0F9HG50</accession>
<evidence type="ECO:0000313" key="2">
    <source>
        <dbReference type="EMBL" id="KKM14072.1"/>
    </source>
</evidence>
<gene>
    <name evidence="2" type="ORF">LCGC14_1709840</name>
</gene>
<proteinExistence type="predicted"/>
<evidence type="ECO:0000256" key="1">
    <source>
        <dbReference type="SAM" id="Coils"/>
    </source>
</evidence>
<keyword evidence="1" id="KW-0175">Coiled coil</keyword>